<feature type="region of interest" description="Disordered" evidence="1">
    <location>
        <begin position="19"/>
        <end position="39"/>
    </location>
</feature>
<protein>
    <submittedName>
        <fullName evidence="2">Uncharacterized protein</fullName>
    </submittedName>
</protein>
<dbReference type="AlphaFoldDB" id="A0A8D5A1F3"/>
<sequence length="117" mass="13327">MAVRKLAFDAVVNLQADLLDRGSGKKGKSRHEESRPERNLRGLGIFLMPVHINNGQKACASQEETYAAEGKWTDRVHADDLRHKGRAPDQGRQYEQKTIFHTFSVEKKSRGRLWNLA</sequence>
<evidence type="ECO:0000313" key="3">
    <source>
        <dbReference type="Proteomes" id="UP000320585"/>
    </source>
</evidence>
<dbReference type="Proteomes" id="UP000320585">
    <property type="component" value="Chromosome"/>
</dbReference>
<evidence type="ECO:0000313" key="2">
    <source>
        <dbReference type="EMBL" id="BBK24561.1"/>
    </source>
</evidence>
<feature type="compositionally biased region" description="Basic and acidic residues" evidence="1">
    <location>
        <begin position="30"/>
        <end position="39"/>
    </location>
</feature>
<accession>A0A8D5A1F3</accession>
<keyword evidence="3" id="KW-1185">Reference proteome</keyword>
<reference evidence="3" key="1">
    <citation type="submission" date="2019-05" db="EMBL/GenBank/DDBJ databases">
        <title>Complete genome sequencing of Dialister sp. strain 5BBH33.</title>
        <authorList>
            <person name="Sakamoto M."/>
            <person name="Murakami T."/>
            <person name="Mori H."/>
        </authorList>
    </citation>
    <scope>NUCLEOTIDE SEQUENCE [LARGE SCALE GENOMIC DNA]</scope>
    <source>
        <strain evidence="3">5BBH33</strain>
    </source>
</reference>
<proteinExistence type="predicted"/>
<name>A0A8D5A1F3_9FIRM</name>
<dbReference type="EMBL" id="AP019697">
    <property type="protein sequence ID" value="BBK24561.1"/>
    <property type="molecule type" value="Genomic_DNA"/>
</dbReference>
<gene>
    <name evidence="2" type="ORF">Dia5BBH33_04960</name>
</gene>
<dbReference type="KEGG" id="dho:Dia5BBH33_04960"/>
<organism evidence="2 3">
    <name type="scientific">Dialister hominis</name>
    <dbReference type="NCBI Taxonomy" id="2582419"/>
    <lineage>
        <taxon>Bacteria</taxon>
        <taxon>Bacillati</taxon>
        <taxon>Bacillota</taxon>
        <taxon>Negativicutes</taxon>
        <taxon>Veillonellales</taxon>
        <taxon>Veillonellaceae</taxon>
        <taxon>Dialister</taxon>
    </lineage>
</organism>
<evidence type="ECO:0000256" key="1">
    <source>
        <dbReference type="SAM" id="MobiDB-lite"/>
    </source>
</evidence>